<dbReference type="InterPro" id="IPR052710">
    <property type="entry name" value="CAAX_protease"/>
</dbReference>
<feature type="transmembrane region" description="Helical" evidence="1">
    <location>
        <begin position="329"/>
        <end position="349"/>
    </location>
</feature>
<organism evidence="3 4">
    <name type="scientific">Enterocloster citroniae</name>
    <dbReference type="NCBI Taxonomy" id="358743"/>
    <lineage>
        <taxon>Bacteria</taxon>
        <taxon>Bacillati</taxon>
        <taxon>Bacillota</taxon>
        <taxon>Clostridia</taxon>
        <taxon>Lachnospirales</taxon>
        <taxon>Lachnospiraceae</taxon>
        <taxon>Enterocloster</taxon>
    </lineage>
</organism>
<dbReference type="PANTHER" id="PTHR36435">
    <property type="entry name" value="SLR1288 PROTEIN"/>
    <property type="match status" value="1"/>
</dbReference>
<protein>
    <submittedName>
        <fullName evidence="3">CPBP family intramembrane metalloprotease</fullName>
    </submittedName>
</protein>
<dbReference type="EMBL" id="WQPS01000034">
    <property type="protein sequence ID" value="MBT9811880.1"/>
    <property type="molecule type" value="Genomic_DNA"/>
</dbReference>
<proteinExistence type="predicted"/>
<dbReference type="InterPro" id="IPR003675">
    <property type="entry name" value="Rce1/LyrA-like_dom"/>
</dbReference>
<keyword evidence="1" id="KW-0472">Membrane</keyword>
<dbReference type="AlphaFoldDB" id="A0AA41FI16"/>
<feature type="transmembrane region" description="Helical" evidence="1">
    <location>
        <begin position="275"/>
        <end position="308"/>
    </location>
</feature>
<feature type="transmembrane region" description="Helical" evidence="1">
    <location>
        <begin position="74"/>
        <end position="97"/>
    </location>
</feature>
<accession>A0AA41FI16</accession>
<dbReference type="GO" id="GO:0004175">
    <property type="term" value="F:endopeptidase activity"/>
    <property type="evidence" value="ECO:0007669"/>
    <property type="project" value="UniProtKB-ARBA"/>
</dbReference>
<feature type="domain" description="CAAX prenyl protease 2/Lysostaphin resistance protein A-like" evidence="2">
    <location>
        <begin position="155"/>
        <end position="242"/>
    </location>
</feature>
<sequence length="351" mass="39071">MTKTFRENRHLHMIQEENEQALGRWQRRQFSHVGLVAASFMLVTVLAQVVMMFFVGMVNMLLGGVMDLFSGRGLVLISAIPMYLVAFPVSVALIQLVPKCGGSQRQRWGMGKFTACLVITVGMGLAGNLLGQLVEWFKPSGLGDGELDRILMNSGIWMTVLFTVVAAPVIEELLFRKLLMDRLLGFGEGPAILVSGLMFGMAHGNFSQFFYAFGIGLLWAYVYAKTGKVSYTIALHMIFNFLGGAISVELSKGAKGLMDLPWFLRKMEHLLDLDFSGIISALSGLLITGYLLFMVACLIGGITILILYRKEIRFAPGIWPIQRGKRFRTVFLNPGMIIYFLICIGLFVLNW</sequence>
<evidence type="ECO:0000256" key="1">
    <source>
        <dbReference type="SAM" id="Phobius"/>
    </source>
</evidence>
<evidence type="ECO:0000313" key="3">
    <source>
        <dbReference type="EMBL" id="MBT9811880.1"/>
    </source>
</evidence>
<dbReference type="PANTHER" id="PTHR36435:SF1">
    <property type="entry name" value="CAAX AMINO TERMINAL PROTEASE FAMILY PROTEIN"/>
    <property type="match status" value="1"/>
</dbReference>
<feature type="transmembrane region" description="Helical" evidence="1">
    <location>
        <begin position="231"/>
        <end position="248"/>
    </location>
</feature>
<feature type="transmembrane region" description="Helical" evidence="1">
    <location>
        <begin position="182"/>
        <end position="202"/>
    </location>
</feature>
<keyword evidence="3" id="KW-0645">Protease</keyword>
<gene>
    <name evidence="3" type="ORF">GPL26_19870</name>
</gene>
<evidence type="ECO:0000259" key="2">
    <source>
        <dbReference type="Pfam" id="PF02517"/>
    </source>
</evidence>
<comment type="caution">
    <text evidence="3">The sequence shown here is derived from an EMBL/GenBank/DDBJ whole genome shotgun (WGS) entry which is preliminary data.</text>
</comment>
<keyword evidence="3" id="KW-0482">Metalloprotease</keyword>
<keyword evidence="1" id="KW-0812">Transmembrane</keyword>
<reference evidence="3" key="1">
    <citation type="journal article" date="2021" name="Gut Microbes">
        <title>A synthetic consortium of 100 gut commensals modulates the composition and function in a colon model of the microbiome of elderly subjects.</title>
        <authorList>
            <person name="Perez M."/>
            <person name="Ntemiri A."/>
            <person name="Tan H."/>
            <person name="Harris H.M.B."/>
            <person name="Roager H.M."/>
            <person name="Ribiere C."/>
            <person name="O'Toole P.W."/>
        </authorList>
    </citation>
    <scope>NUCLEOTIDE SEQUENCE</scope>
    <source>
        <strain evidence="3">MCC335</strain>
    </source>
</reference>
<keyword evidence="3" id="KW-0378">Hydrolase</keyword>
<dbReference type="Pfam" id="PF02517">
    <property type="entry name" value="Rce1-like"/>
    <property type="match status" value="1"/>
</dbReference>
<feature type="transmembrane region" description="Helical" evidence="1">
    <location>
        <begin position="33"/>
        <end position="62"/>
    </location>
</feature>
<dbReference type="GO" id="GO:0080120">
    <property type="term" value="P:CAAX-box protein maturation"/>
    <property type="evidence" value="ECO:0007669"/>
    <property type="project" value="UniProtKB-ARBA"/>
</dbReference>
<evidence type="ECO:0000313" key="4">
    <source>
        <dbReference type="Proteomes" id="UP000708338"/>
    </source>
</evidence>
<feature type="transmembrane region" description="Helical" evidence="1">
    <location>
        <begin position="208"/>
        <end position="224"/>
    </location>
</feature>
<name>A0AA41FI16_9FIRM</name>
<dbReference type="Proteomes" id="UP000708338">
    <property type="component" value="Unassembled WGS sequence"/>
</dbReference>
<dbReference type="GO" id="GO:0008237">
    <property type="term" value="F:metallopeptidase activity"/>
    <property type="evidence" value="ECO:0007669"/>
    <property type="project" value="UniProtKB-KW"/>
</dbReference>
<feature type="transmembrane region" description="Helical" evidence="1">
    <location>
        <begin position="150"/>
        <end position="170"/>
    </location>
</feature>
<keyword evidence="1" id="KW-1133">Transmembrane helix</keyword>
<feature type="transmembrane region" description="Helical" evidence="1">
    <location>
        <begin position="109"/>
        <end position="130"/>
    </location>
</feature>